<feature type="transmembrane region" description="Helical" evidence="1">
    <location>
        <begin position="78"/>
        <end position="97"/>
    </location>
</feature>
<evidence type="ECO:0000313" key="2">
    <source>
        <dbReference type="EMBL" id="MFD0948629.1"/>
    </source>
</evidence>
<dbReference type="RefSeq" id="WP_264946540.1">
    <property type="nucleotide sequence ID" value="NZ_JAPDRA010000015.1"/>
</dbReference>
<evidence type="ECO:0008006" key="4">
    <source>
        <dbReference type="Google" id="ProtNLM"/>
    </source>
</evidence>
<evidence type="ECO:0000313" key="3">
    <source>
        <dbReference type="Proteomes" id="UP001596977"/>
    </source>
</evidence>
<keyword evidence="1" id="KW-1133">Transmembrane helix</keyword>
<keyword evidence="1" id="KW-0812">Transmembrane</keyword>
<evidence type="ECO:0000256" key="1">
    <source>
        <dbReference type="SAM" id="Phobius"/>
    </source>
</evidence>
<keyword evidence="1" id="KW-0472">Membrane</keyword>
<protein>
    <recommendedName>
        <fullName evidence="4">DoxX family protein</fullName>
    </recommendedName>
</protein>
<accession>A0ABW3HBY1</accession>
<name>A0ABW3HBY1_9SPHN</name>
<feature type="transmembrane region" description="Helical" evidence="1">
    <location>
        <begin position="103"/>
        <end position="126"/>
    </location>
</feature>
<feature type="transmembrane region" description="Helical" evidence="1">
    <location>
        <begin position="53"/>
        <end position="71"/>
    </location>
</feature>
<proteinExistence type="predicted"/>
<keyword evidence="3" id="KW-1185">Reference proteome</keyword>
<feature type="transmembrane region" description="Helical" evidence="1">
    <location>
        <begin position="12"/>
        <end position="33"/>
    </location>
</feature>
<sequence>MWRAIEKYGVIFIRYYMGGFNLISGLNYFLLFWPQPRITQSTGNDYVMISVELGLFQFAKVLEIIGGASLLFNRFVPLGLVILMPVTVNIFLINAPWSPLPHIVYSTTRNFVFHCILLAAYANYFYPMLKMRAAPQPVWRDVSRIWKSF</sequence>
<dbReference type="EMBL" id="JBHTJG010000015">
    <property type="protein sequence ID" value="MFD0948629.1"/>
    <property type="molecule type" value="Genomic_DNA"/>
</dbReference>
<comment type="caution">
    <text evidence="2">The sequence shown here is derived from an EMBL/GenBank/DDBJ whole genome shotgun (WGS) entry which is preliminary data.</text>
</comment>
<gene>
    <name evidence="2" type="ORF">ACFQ1E_19980</name>
</gene>
<organism evidence="2 3">
    <name type="scientific">Sphingomonas canadensis</name>
    <dbReference type="NCBI Taxonomy" id="1219257"/>
    <lineage>
        <taxon>Bacteria</taxon>
        <taxon>Pseudomonadati</taxon>
        <taxon>Pseudomonadota</taxon>
        <taxon>Alphaproteobacteria</taxon>
        <taxon>Sphingomonadales</taxon>
        <taxon>Sphingomonadaceae</taxon>
        <taxon>Sphingomonas</taxon>
    </lineage>
</organism>
<dbReference type="Proteomes" id="UP001596977">
    <property type="component" value="Unassembled WGS sequence"/>
</dbReference>
<reference evidence="3" key="1">
    <citation type="journal article" date="2019" name="Int. J. Syst. Evol. Microbiol.">
        <title>The Global Catalogue of Microorganisms (GCM) 10K type strain sequencing project: providing services to taxonomists for standard genome sequencing and annotation.</title>
        <authorList>
            <consortium name="The Broad Institute Genomics Platform"/>
            <consortium name="The Broad Institute Genome Sequencing Center for Infectious Disease"/>
            <person name="Wu L."/>
            <person name="Ma J."/>
        </authorList>
    </citation>
    <scope>NUCLEOTIDE SEQUENCE [LARGE SCALE GENOMIC DNA]</scope>
    <source>
        <strain evidence="3">CCUG 62982</strain>
    </source>
</reference>